<dbReference type="InterPro" id="IPR026992">
    <property type="entry name" value="DIOX_N"/>
</dbReference>
<dbReference type="InterPro" id="IPR050231">
    <property type="entry name" value="Iron_ascorbate_oxido_reductase"/>
</dbReference>
<dbReference type="SUPFAM" id="SSF51197">
    <property type="entry name" value="Clavaminate synthase-like"/>
    <property type="match status" value="1"/>
</dbReference>
<dbReference type="Proteomes" id="UP000809789">
    <property type="component" value="Unassembled WGS sequence"/>
</dbReference>
<comment type="similarity">
    <text evidence="1 2">Belongs to the iron/ascorbate-dependent oxidoreductase family.</text>
</comment>
<evidence type="ECO:0000259" key="4">
    <source>
        <dbReference type="PROSITE" id="PS51471"/>
    </source>
</evidence>
<feature type="compositionally biased region" description="Basic and acidic residues" evidence="3">
    <location>
        <begin position="357"/>
        <end position="366"/>
    </location>
</feature>
<dbReference type="GO" id="GO:0044283">
    <property type="term" value="P:small molecule biosynthetic process"/>
    <property type="evidence" value="ECO:0007669"/>
    <property type="project" value="UniProtKB-ARBA"/>
</dbReference>
<dbReference type="InterPro" id="IPR005123">
    <property type="entry name" value="Oxoglu/Fe-dep_dioxygenase_dom"/>
</dbReference>
<gene>
    <name evidence="5" type="ORF">KVT40_000110</name>
</gene>
<dbReference type="Gene3D" id="2.60.120.330">
    <property type="entry name" value="B-lactam Antibiotic, Isopenicillin N Synthase, Chain"/>
    <property type="match status" value="1"/>
</dbReference>
<dbReference type="GO" id="GO:0046872">
    <property type="term" value="F:metal ion binding"/>
    <property type="evidence" value="ECO:0007669"/>
    <property type="project" value="UniProtKB-KW"/>
</dbReference>
<dbReference type="AlphaFoldDB" id="A0A8K0LBD8"/>
<dbReference type="InterPro" id="IPR027443">
    <property type="entry name" value="IPNS-like_sf"/>
</dbReference>
<keyword evidence="2" id="KW-0408">Iron</keyword>
<proteinExistence type="inferred from homology"/>
<protein>
    <recommendedName>
        <fullName evidence="4">Fe2OG dioxygenase domain-containing protein</fullName>
    </recommendedName>
</protein>
<keyword evidence="6" id="KW-1185">Reference proteome</keyword>
<dbReference type="PANTHER" id="PTHR47990">
    <property type="entry name" value="2-OXOGLUTARATE (2OG) AND FE(II)-DEPENDENT OXYGENASE SUPERFAMILY PROTEIN-RELATED"/>
    <property type="match status" value="1"/>
</dbReference>
<keyword evidence="2" id="KW-0479">Metal-binding</keyword>
<evidence type="ECO:0000313" key="6">
    <source>
        <dbReference type="Proteomes" id="UP000809789"/>
    </source>
</evidence>
<dbReference type="OrthoDB" id="288590at2759"/>
<dbReference type="Pfam" id="PF03171">
    <property type="entry name" value="2OG-FeII_Oxy"/>
    <property type="match status" value="1"/>
</dbReference>
<organism evidence="5 6">
    <name type="scientific">Elsinoe batatas</name>
    <dbReference type="NCBI Taxonomy" id="2601811"/>
    <lineage>
        <taxon>Eukaryota</taxon>
        <taxon>Fungi</taxon>
        <taxon>Dikarya</taxon>
        <taxon>Ascomycota</taxon>
        <taxon>Pezizomycotina</taxon>
        <taxon>Dothideomycetes</taxon>
        <taxon>Dothideomycetidae</taxon>
        <taxon>Myriangiales</taxon>
        <taxon>Elsinoaceae</taxon>
        <taxon>Elsinoe</taxon>
    </lineage>
</organism>
<keyword evidence="2" id="KW-0560">Oxidoreductase</keyword>
<evidence type="ECO:0000256" key="2">
    <source>
        <dbReference type="RuleBase" id="RU003682"/>
    </source>
</evidence>
<evidence type="ECO:0000256" key="3">
    <source>
        <dbReference type="SAM" id="MobiDB-lite"/>
    </source>
</evidence>
<reference evidence="5" key="1">
    <citation type="submission" date="2021-07" db="EMBL/GenBank/DDBJ databases">
        <title>Elsinoe batatas strain:CRI-CJ2 Genome sequencing and assembly.</title>
        <authorList>
            <person name="Huang L."/>
        </authorList>
    </citation>
    <scope>NUCLEOTIDE SEQUENCE</scope>
    <source>
        <strain evidence="5">CRI-CJ2</strain>
    </source>
</reference>
<evidence type="ECO:0000313" key="5">
    <source>
        <dbReference type="EMBL" id="KAG8630970.1"/>
    </source>
</evidence>
<dbReference type="GO" id="GO:0016491">
    <property type="term" value="F:oxidoreductase activity"/>
    <property type="evidence" value="ECO:0007669"/>
    <property type="project" value="UniProtKB-KW"/>
</dbReference>
<sequence length="382" mass="41216">MAEIPVIDISSGNTDAARQLLAAATDNGFAFIKNNDATGLSPSDIQSMFDLSASFFAAPTNVKAECSINSNKSGKNRGWLGMHAETLDPSKQKKGDFKEAFNFSPHNPPQPLSGPLSDQRDTLLTFQTKCHSLCLHILRLFATALSIPQSWFEERHDFSQGETGSILRLLYYPSLQTLKAKASRTEQNGGSEVNGAEQEKQWQEFEEGEDVRAGAHSDYGSVTLLFQQLGQPGLEILTKEGKWASVPVNPGEGSNPLPILLNIGDLLSYWTNGLLKSTVHRVIFPSPSSSTPSVPSQPPSGDRYSLAYFCHPLDACPLLPVPSKLVEEMSGSEEARGEVRKVRGLAGRGSGEEGGEGEGKGEVLTAKDHLNARLGATYGVKT</sequence>
<accession>A0A8K0LBD8</accession>
<evidence type="ECO:0000256" key="1">
    <source>
        <dbReference type="ARBA" id="ARBA00008056"/>
    </source>
</evidence>
<dbReference type="PROSITE" id="PS51471">
    <property type="entry name" value="FE2OG_OXY"/>
    <property type="match status" value="1"/>
</dbReference>
<comment type="caution">
    <text evidence="5">The sequence shown here is derived from an EMBL/GenBank/DDBJ whole genome shotgun (WGS) entry which is preliminary data.</text>
</comment>
<name>A0A8K0LBD8_9PEZI</name>
<dbReference type="InterPro" id="IPR044861">
    <property type="entry name" value="IPNS-like_FE2OG_OXY"/>
</dbReference>
<feature type="region of interest" description="Disordered" evidence="3">
    <location>
        <begin position="329"/>
        <end position="366"/>
    </location>
</feature>
<dbReference type="Pfam" id="PF14226">
    <property type="entry name" value="DIOX_N"/>
    <property type="match status" value="1"/>
</dbReference>
<feature type="domain" description="Fe2OG dioxygenase" evidence="4">
    <location>
        <begin position="162"/>
        <end position="312"/>
    </location>
</feature>
<dbReference type="EMBL" id="JAESVG020000001">
    <property type="protein sequence ID" value="KAG8630970.1"/>
    <property type="molecule type" value="Genomic_DNA"/>
</dbReference>